<reference evidence="2 3" key="1">
    <citation type="submission" date="2015-03" db="EMBL/GenBank/DDBJ databases">
        <title>Genome assembly of Sandaracinus amylolyticus DSM 53668.</title>
        <authorList>
            <person name="Sharma G."/>
            <person name="Subramanian S."/>
        </authorList>
    </citation>
    <scope>NUCLEOTIDE SEQUENCE [LARGE SCALE GENOMIC DNA]</scope>
    <source>
        <strain evidence="2 3">DSM 53668</strain>
    </source>
</reference>
<feature type="region of interest" description="Disordered" evidence="1">
    <location>
        <begin position="1"/>
        <end position="68"/>
    </location>
</feature>
<name>A0A0F6W7N6_9BACT</name>
<evidence type="ECO:0008006" key="4">
    <source>
        <dbReference type="Google" id="ProtNLM"/>
    </source>
</evidence>
<evidence type="ECO:0000313" key="2">
    <source>
        <dbReference type="EMBL" id="AKF09593.1"/>
    </source>
</evidence>
<accession>A0A0F6W7N6</accession>
<sequence>MLATTGCTGEQGPPGADGMDGTDGQDGMDGDDGTDGTDGDDGADGDDGEDGTDGEDGEDGVGFDDSSDIPTFVTELVDQVAAGTLPEGTVFPLDARATDSMRAVEGLKHETLVTWLEPITFRSGNDDPHFGANADYIAYFGDGWDTTAGDAPQWNGSGTSGWLWVNHEYVSNDGPTPTTPPSGQYLTLASWMRGRGLLANDPLSSTWEQSSIDAIITQTRRQLGGSWVHIVRDPASGTWSVDRNAANRRFDATSATLSRVTGMAVSADTRDDGTALPAGVVAGTLANCSGGQTPWGTVITAEENAQDYYGDAEACWSGQRFTAGPCAPGGDVAIVTAPSTSSGFGRHSSPGARHPRDVYGFLTEIDPSAAPDEWYGRNTEGVGHRKLGAMGRAHWENATFATDEDWQLIEGQPVVVYAADDRQSGHIYRFVSAQPYTAGMTRAQIRALLDQGTLHVAHFADMAQNGYELRSGASSETMRGAGTWIELSLTSTDLAPNGAALGDATMTVGAALASATWNGIGRFATDDAVRRALFTASQKIGVRELNRPEDVEWNPRDPSGTPRLYVAFTNQTGQRALMDDGSLAPTDATAYATAAYRPNDTAGSIFAIEEGTPATPATSDSFTFWIVARGNTANGAYDFGSPDNLMIDGYGHVWFGTDGTFGRSGHADAVYYLDLDPAHRTTPTATYGRPFRVIAVPSDAEATGPTLSSDMRTFFVAVQHPGESVWSTWPATDLYARPRSGVVAISRRAR</sequence>
<dbReference type="PANTHER" id="PTHR35399:SF2">
    <property type="entry name" value="DUF839 DOMAIN-CONTAINING PROTEIN"/>
    <property type="match status" value="1"/>
</dbReference>
<dbReference type="SUPFAM" id="SSF63829">
    <property type="entry name" value="Calcium-dependent phosphotriesterase"/>
    <property type="match status" value="1"/>
</dbReference>
<dbReference type="Pfam" id="PF05787">
    <property type="entry name" value="PhoX"/>
    <property type="match status" value="1"/>
</dbReference>
<gene>
    <name evidence="2" type="ORF">DB32_006742</name>
</gene>
<dbReference type="PANTHER" id="PTHR35399">
    <property type="entry name" value="SLR8030 PROTEIN"/>
    <property type="match status" value="1"/>
</dbReference>
<feature type="compositionally biased region" description="Acidic residues" evidence="1">
    <location>
        <begin position="26"/>
        <end position="67"/>
    </location>
</feature>
<dbReference type="InterPro" id="IPR008160">
    <property type="entry name" value="Collagen"/>
</dbReference>
<evidence type="ECO:0000313" key="3">
    <source>
        <dbReference type="Proteomes" id="UP000034883"/>
    </source>
</evidence>
<protein>
    <recommendedName>
        <fullName evidence="4">Alkaline phosphatase</fullName>
    </recommendedName>
</protein>
<dbReference type="KEGG" id="samy:DB32_006742"/>
<evidence type="ECO:0000256" key="1">
    <source>
        <dbReference type="SAM" id="MobiDB-lite"/>
    </source>
</evidence>
<dbReference type="EMBL" id="CP011125">
    <property type="protein sequence ID" value="AKF09593.1"/>
    <property type="molecule type" value="Genomic_DNA"/>
</dbReference>
<organism evidence="2 3">
    <name type="scientific">Sandaracinus amylolyticus</name>
    <dbReference type="NCBI Taxonomy" id="927083"/>
    <lineage>
        <taxon>Bacteria</taxon>
        <taxon>Pseudomonadati</taxon>
        <taxon>Myxococcota</taxon>
        <taxon>Polyangia</taxon>
        <taxon>Polyangiales</taxon>
        <taxon>Sandaracinaceae</taxon>
        <taxon>Sandaracinus</taxon>
    </lineage>
</organism>
<dbReference type="STRING" id="927083.DB32_006742"/>
<dbReference type="Proteomes" id="UP000034883">
    <property type="component" value="Chromosome"/>
</dbReference>
<dbReference type="AlphaFoldDB" id="A0A0F6W7N6"/>
<keyword evidence="3" id="KW-1185">Reference proteome</keyword>
<dbReference type="Pfam" id="PF01391">
    <property type="entry name" value="Collagen"/>
    <property type="match status" value="1"/>
</dbReference>
<proteinExistence type="predicted"/>
<dbReference type="InterPro" id="IPR008557">
    <property type="entry name" value="PhoX"/>
</dbReference>